<dbReference type="InterPro" id="IPR029058">
    <property type="entry name" value="AB_hydrolase_fold"/>
</dbReference>
<reference evidence="2 3" key="1">
    <citation type="submission" date="2024-06" db="EMBL/GenBank/DDBJ databases">
        <title>The Natural Products Discovery Center: Release of the First 8490 Sequenced Strains for Exploring Actinobacteria Biosynthetic Diversity.</title>
        <authorList>
            <person name="Kalkreuter E."/>
            <person name="Kautsar S.A."/>
            <person name="Yang D."/>
            <person name="Bader C.D."/>
            <person name="Teijaro C.N."/>
            <person name="Fluegel L."/>
            <person name="Davis C.M."/>
            <person name="Simpson J.R."/>
            <person name="Lauterbach L."/>
            <person name="Steele A.D."/>
            <person name="Gui C."/>
            <person name="Meng S."/>
            <person name="Li G."/>
            <person name="Viehrig K."/>
            <person name="Ye F."/>
            <person name="Su P."/>
            <person name="Kiefer A.F."/>
            <person name="Nichols A."/>
            <person name="Cepeda A.J."/>
            <person name="Yan W."/>
            <person name="Fan B."/>
            <person name="Jiang Y."/>
            <person name="Adhikari A."/>
            <person name="Zheng C.-J."/>
            <person name="Schuster L."/>
            <person name="Cowan T.M."/>
            <person name="Smanski M.J."/>
            <person name="Chevrette M.G."/>
            <person name="De Carvalho L.P.S."/>
            <person name="Shen B."/>
        </authorList>
    </citation>
    <scope>NUCLEOTIDE SEQUENCE [LARGE SCALE GENOMIC DNA]</scope>
    <source>
        <strain evidence="2 3">NPDC033843</strain>
    </source>
</reference>
<evidence type="ECO:0000313" key="2">
    <source>
        <dbReference type="EMBL" id="MEU3786716.1"/>
    </source>
</evidence>
<evidence type="ECO:0000259" key="1">
    <source>
        <dbReference type="Pfam" id="PF12697"/>
    </source>
</evidence>
<dbReference type="EMBL" id="JBEZVE010000031">
    <property type="protein sequence ID" value="MEU3786716.1"/>
    <property type="molecule type" value="Genomic_DNA"/>
</dbReference>
<feature type="domain" description="AB hydrolase-1" evidence="1">
    <location>
        <begin position="3"/>
        <end position="225"/>
    </location>
</feature>
<comment type="caution">
    <text evidence="2">The sequence shown here is derived from an EMBL/GenBank/DDBJ whole genome shotgun (WGS) entry which is preliminary data.</text>
</comment>
<dbReference type="Gene3D" id="3.40.50.1820">
    <property type="entry name" value="alpha/beta hydrolase"/>
    <property type="match status" value="1"/>
</dbReference>
<dbReference type="InterPro" id="IPR052897">
    <property type="entry name" value="Sec-Metab_Biosynth_Hydrolase"/>
</dbReference>
<dbReference type="Proteomes" id="UP001550739">
    <property type="component" value="Unassembled WGS sequence"/>
</dbReference>
<organism evidence="2 3">
    <name type="scientific">Streptomyces sp. 900129855</name>
    <dbReference type="NCBI Taxonomy" id="3155129"/>
    <lineage>
        <taxon>Bacteria</taxon>
        <taxon>Bacillati</taxon>
        <taxon>Actinomycetota</taxon>
        <taxon>Actinomycetes</taxon>
        <taxon>Kitasatosporales</taxon>
        <taxon>Streptomycetaceae</taxon>
        <taxon>Streptomyces</taxon>
    </lineage>
</organism>
<dbReference type="InterPro" id="IPR000073">
    <property type="entry name" value="AB_hydrolase_1"/>
</dbReference>
<accession>A0ABV2ZVZ7</accession>
<dbReference type="GO" id="GO:0016787">
    <property type="term" value="F:hydrolase activity"/>
    <property type="evidence" value="ECO:0007669"/>
    <property type="project" value="UniProtKB-KW"/>
</dbReference>
<protein>
    <submittedName>
        <fullName evidence="2">Alpha/beta hydrolase</fullName>
    </submittedName>
</protein>
<dbReference type="SUPFAM" id="SSF53474">
    <property type="entry name" value="alpha/beta-Hydrolases"/>
    <property type="match status" value="1"/>
</dbReference>
<dbReference type="PANTHER" id="PTHR37017">
    <property type="entry name" value="AB HYDROLASE-1 DOMAIN-CONTAINING PROTEIN-RELATED"/>
    <property type="match status" value="1"/>
</dbReference>
<dbReference type="Pfam" id="PF12697">
    <property type="entry name" value="Abhydrolase_6"/>
    <property type="match status" value="1"/>
</dbReference>
<proteinExistence type="predicted"/>
<dbReference type="PANTHER" id="PTHR37017:SF11">
    <property type="entry name" value="ESTERASE_LIPASE_THIOESTERASE DOMAIN-CONTAINING PROTEIN"/>
    <property type="match status" value="1"/>
</dbReference>
<dbReference type="RefSeq" id="WP_334583099.1">
    <property type="nucleotide sequence ID" value="NZ_JBEZVE010000031.1"/>
</dbReference>
<sequence>MRVVFVHGACALDAGWWWHRMVEPLAALGVESRSVELPSCGERPGAASGTDLHADADAVRAVLDEEPARPALLCGHSYGGMVITDAAAGRDDVGHLLYVTAVVPDAGESLASLAGPEPSPWVVPRDDGTVVPNTAADLRGAFLHDCDEEAASGALRRWGPQSQEAFAQVPRGVAWHTTPSTYVVCTEDRATPPAKQREFARRASRQIDLPTGHHPFLSHPELLAEVIGEIVDGFGTPAV</sequence>
<name>A0ABV2ZVZ7_9ACTN</name>
<evidence type="ECO:0000313" key="3">
    <source>
        <dbReference type="Proteomes" id="UP001550739"/>
    </source>
</evidence>
<keyword evidence="2" id="KW-0378">Hydrolase</keyword>
<keyword evidence="3" id="KW-1185">Reference proteome</keyword>
<gene>
    <name evidence="2" type="ORF">AB0E89_40365</name>
</gene>